<accession>A0A8S4A7Y4</accession>
<dbReference type="OrthoDB" id="66620at2759"/>
<organism evidence="1 2">
    <name type="scientific">Candidula unifasciata</name>
    <dbReference type="NCBI Taxonomy" id="100452"/>
    <lineage>
        <taxon>Eukaryota</taxon>
        <taxon>Metazoa</taxon>
        <taxon>Spiralia</taxon>
        <taxon>Lophotrochozoa</taxon>
        <taxon>Mollusca</taxon>
        <taxon>Gastropoda</taxon>
        <taxon>Heterobranchia</taxon>
        <taxon>Euthyneura</taxon>
        <taxon>Panpulmonata</taxon>
        <taxon>Eupulmonata</taxon>
        <taxon>Stylommatophora</taxon>
        <taxon>Helicina</taxon>
        <taxon>Helicoidea</taxon>
        <taxon>Geomitridae</taxon>
        <taxon>Candidula</taxon>
    </lineage>
</organism>
<sequence length="109" mass="11424">MKLQIVPSMAIQLTQATFSPNINLADTSPSPKKSEPELVSVVDVEPELNHVGGPSAGSVLSAHNINYTVKVPTKCCGPKVDKQILYDVTGIFKEGLSAIMGPTGCGKST</sequence>
<dbReference type="EMBL" id="CAJHNH020007146">
    <property type="protein sequence ID" value="CAG5134411.1"/>
    <property type="molecule type" value="Genomic_DNA"/>
</dbReference>
<gene>
    <name evidence="1" type="ORF">CUNI_LOCUS19969</name>
</gene>
<comment type="caution">
    <text evidence="1">The sequence shown here is derived from an EMBL/GenBank/DDBJ whole genome shotgun (WGS) entry which is preliminary data.</text>
</comment>
<name>A0A8S4A7Y4_9EUPU</name>
<evidence type="ECO:0000313" key="2">
    <source>
        <dbReference type="Proteomes" id="UP000678393"/>
    </source>
</evidence>
<keyword evidence="2" id="KW-1185">Reference proteome</keyword>
<dbReference type="AlphaFoldDB" id="A0A8S4A7Y4"/>
<evidence type="ECO:0000313" key="1">
    <source>
        <dbReference type="EMBL" id="CAG5134411.1"/>
    </source>
</evidence>
<reference evidence="1" key="1">
    <citation type="submission" date="2021-04" db="EMBL/GenBank/DDBJ databases">
        <authorList>
            <consortium name="Molecular Ecology Group"/>
        </authorList>
    </citation>
    <scope>NUCLEOTIDE SEQUENCE</scope>
</reference>
<protein>
    <submittedName>
        <fullName evidence="1">Uncharacterized protein</fullName>
    </submittedName>
</protein>
<feature type="non-terminal residue" evidence="1">
    <location>
        <position position="109"/>
    </location>
</feature>
<dbReference type="Proteomes" id="UP000678393">
    <property type="component" value="Unassembled WGS sequence"/>
</dbReference>
<proteinExistence type="predicted"/>